<dbReference type="EMBL" id="BAAADS010000009">
    <property type="protein sequence ID" value="GAA0598062.1"/>
    <property type="molecule type" value="Genomic_DNA"/>
</dbReference>
<sequence length="104" mass="11482">MGKQNLFIGVIAGAIAGGLVSLFSRDTRAYTKQKMSVVKDRSGYYAKNPSDAVKTARTRFDSFNKKLTSGTENALKALDQVENSLDKYVNKKQGKQEQLEDSSK</sequence>
<keyword evidence="2" id="KW-0472">Membrane</keyword>
<feature type="coiled-coil region" evidence="1">
    <location>
        <begin position="71"/>
        <end position="98"/>
    </location>
</feature>
<comment type="caution">
    <text evidence="3">The sequence shown here is derived from an EMBL/GenBank/DDBJ whole genome shotgun (WGS) entry which is preliminary data.</text>
</comment>
<organism evidence="3 4">
    <name type="scientific">Virgibacillus siamensis</name>
    <dbReference type="NCBI Taxonomy" id="480071"/>
    <lineage>
        <taxon>Bacteria</taxon>
        <taxon>Bacillati</taxon>
        <taxon>Bacillota</taxon>
        <taxon>Bacilli</taxon>
        <taxon>Bacillales</taxon>
        <taxon>Bacillaceae</taxon>
        <taxon>Virgibacillus</taxon>
    </lineage>
</organism>
<evidence type="ECO:0000256" key="2">
    <source>
        <dbReference type="SAM" id="Phobius"/>
    </source>
</evidence>
<evidence type="ECO:0000313" key="3">
    <source>
        <dbReference type="EMBL" id="GAA0598062.1"/>
    </source>
</evidence>
<keyword evidence="4" id="KW-1185">Reference proteome</keyword>
<gene>
    <name evidence="3" type="ORF">GCM10009001_12730</name>
</gene>
<feature type="transmembrane region" description="Helical" evidence="2">
    <location>
        <begin position="6"/>
        <end position="24"/>
    </location>
</feature>
<keyword evidence="1" id="KW-0175">Coiled coil</keyword>
<proteinExistence type="predicted"/>
<keyword evidence="2" id="KW-0812">Transmembrane</keyword>
<evidence type="ECO:0000313" key="4">
    <source>
        <dbReference type="Proteomes" id="UP001500866"/>
    </source>
</evidence>
<evidence type="ECO:0000256" key="1">
    <source>
        <dbReference type="SAM" id="Coils"/>
    </source>
</evidence>
<dbReference type="Proteomes" id="UP001500866">
    <property type="component" value="Unassembled WGS sequence"/>
</dbReference>
<dbReference type="RefSeq" id="WP_343811359.1">
    <property type="nucleotide sequence ID" value="NZ_BAAADS010000009.1"/>
</dbReference>
<name>A0ABP3QW49_9BACI</name>
<protein>
    <recommendedName>
        <fullName evidence="5">Gas vesicle protein</fullName>
    </recommendedName>
</protein>
<reference evidence="4" key="1">
    <citation type="journal article" date="2019" name="Int. J. Syst. Evol. Microbiol.">
        <title>The Global Catalogue of Microorganisms (GCM) 10K type strain sequencing project: providing services to taxonomists for standard genome sequencing and annotation.</title>
        <authorList>
            <consortium name="The Broad Institute Genomics Platform"/>
            <consortium name="The Broad Institute Genome Sequencing Center for Infectious Disease"/>
            <person name="Wu L."/>
            <person name="Ma J."/>
        </authorList>
    </citation>
    <scope>NUCLEOTIDE SEQUENCE [LARGE SCALE GENOMIC DNA]</scope>
    <source>
        <strain evidence="4">JCM 15395</strain>
    </source>
</reference>
<keyword evidence="2" id="KW-1133">Transmembrane helix</keyword>
<accession>A0ABP3QW49</accession>
<evidence type="ECO:0008006" key="5">
    <source>
        <dbReference type="Google" id="ProtNLM"/>
    </source>
</evidence>